<dbReference type="PANTHER" id="PTHR34047">
    <property type="entry name" value="NUCLEAR INTRON MATURASE 1, MITOCHONDRIAL-RELATED"/>
    <property type="match status" value="1"/>
</dbReference>
<dbReference type="InterPro" id="IPR051083">
    <property type="entry name" value="GrpII_Intron_Splice-Mob/Def"/>
</dbReference>
<proteinExistence type="predicted"/>
<protein>
    <recommendedName>
        <fullName evidence="1">Reverse transcriptase N-terminal domain-containing protein</fullName>
    </recommendedName>
</protein>
<organism evidence="2">
    <name type="scientific">marine sediment metagenome</name>
    <dbReference type="NCBI Taxonomy" id="412755"/>
    <lineage>
        <taxon>unclassified sequences</taxon>
        <taxon>metagenomes</taxon>
        <taxon>ecological metagenomes</taxon>
    </lineage>
</organism>
<accession>A0A0F9J1W7</accession>
<feature type="domain" description="Reverse transcriptase N-terminal" evidence="1">
    <location>
        <begin position="14"/>
        <end position="94"/>
    </location>
</feature>
<dbReference type="InterPro" id="IPR025960">
    <property type="entry name" value="RVT_N"/>
</dbReference>
<reference evidence="2" key="1">
    <citation type="journal article" date="2015" name="Nature">
        <title>Complex archaea that bridge the gap between prokaryotes and eukaryotes.</title>
        <authorList>
            <person name="Spang A."/>
            <person name="Saw J.H."/>
            <person name="Jorgensen S.L."/>
            <person name="Zaremba-Niedzwiedzka K."/>
            <person name="Martijn J."/>
            <person name="Lind A.E."/>
            <person name="van Eijk R."/>
            <person name="Schleper C."/>
            <person name="Guy L."/>
            <person name="Ettema T.J."/>
        </authorList>
    </citation>
    <scope>NUCLEOTIDE SEQUENCE</scope>
</reference>
<dbReference type="PANTHER" id="PTHR34047:SF8">
    <property type="entry name" value="PROTEIN YKFC"/>
    <property type="match status" value="1"/>
</dbReference>
<evidence type="ECO:0000313" key="2">
    <source>
        <dbReference type="EMBL" id="KKL93187.1"/>
    </source>
</evidence>
<feature type="non-terminal residue" evidence="2">
    <location>
        <position position="159"/>
    </location>
</feature>
<sequence length="159" mass="18955">MSNFKKLTKGNNWWKRINWSELKSEICRMQEKIHQFSKKGDITKVNDLMKSLVKSREAKLLAIYYITQKNRGRNTAGVDGLTYLTPKERMKLSKRSFNYEKYKFQPVIKRFIPKKTYKKDKRMRALGILTLKDRVMARIISFALMAKWDPIFESNVMGY</sequence>
<dbReference type="Pfam" id="PF13655">
    <property type="entry name" value="RVT_N"/>
    <property type="match status" value="1"/>
</dbReference>
<name>A0A0F9J1W7_9ZZZZ</name>
<dbReference type="AlphaFoldDB" id="A0A0F9J1W7"/>
<gene>
    <name evidence="2" type="ORF">LCGC14_1877190</name>
</gene>
<evidence type="ECO:0000259" key="1">
    <source>
        <dbReference type="Pfam" id="PF13655"/>
    </source>
</evidence>
<dbReference type="EMBL" id="LAZR01019258">
    <property type="protein sequence ID" value="KKL93187.1"/>
    <property type="molecule type" value="Genomic_DNA"/>
</dbReference>
<comment type="caution">
    <text evidence="2">The sequence shown here is derived from an EMBL/GenBank/DDBJ whole genome shotgun (WGS) entry which is preliminary data.</text>
</comment>